<keyword evidence="6" id="KW-0812">Transmembrane</keyword>
<dbReference type="NCBIfam" id="TIGR02195">
    <property type="entry name" value="heptsyl_trn_II"/>
    <property type="match status" value="1"/>
</dbReference>
<sequence length="450" mass="49666">MGQAFQVDSKRDEYGYPLRPDSRRRMRNITVGLSKRVLLLAIYVLMSLIGTLLRGQKGAASRVPLTPEHFHPRRILVLRLDLIGDLVLSLPVVRLLKRTYPDAEIDLLALPSSAKVISTDPDVHALIPYDPNIWRRPKSLFQVRNWLAARSLYRQLHAQQYDLAVSVFGPWAAILAVLSGAQRRLGYEQESYPGLMTDTIPGQHWHPGDHIHEVDYCLQLVEAAGATVVPEDRIPALFVHPDVQHEVKLLLDQAGISPHKPLVACHVSSNNGQSKRWPIPYWAALIDQLLRENVASVVFTGAPADIPLIEAIIARMKMQAVNMAGKTSLAQLAALLQRADVLVTGDSGPMHIACAVDTAVIAIHGPTDPALSGPVSPKATILRDTIWCSPCYQAKGAPADCRFFTTQCMKNIRPERVFMEVQQKLQQAQRIDLDAQQASVPGGEVDGSHS</sequence>
<name>A0A5A5T6R9_9CHLR</name>
<dbReference type="RefSeq" id="WP_149400131.1">
    <property type="nucleotide sequence ID" value="NZ_BIXY01000005.1"/>
</dbReference>
<comment type="caution">
    <text evidence="7">The sequence shown here is derived from an EMBL/GenBank/DDBJ whole genome shotgun (WGS) entry which is preliminary data.</text>
</comment>
<protein>
    <recommendedName>
        <fullName evidence="4">lipopolysaccharide heptosyltransferase II</fullName>
        <ecNumber evidence="4">2.4.99.24</ecNumber>
    </recommendedName>
</protein>
<gene>
    <name evidence="7" type="ORF">KDI_06560</name>
</gene>
<comment type="similarity">
    <text evidence="3">Belongs to the glycosyltransferase 9 family.</text>
</comment>
<evidence type="ECO:0000313" key="7">
    <source>
        <dbReference type="EMBL" id="GCF07092.1"/>
    </source>
</evidence>
<comment type="catalytic activity">
    <reaction evidence="5">
        <text>an L-alpha-D-Hep-(1-&gt;5)-[alpha-Kdo-(2-&gt;4)]-alpha-Kdo-(2-&gt;6)-lipid A + ADP-L-glycero-beta-D-manno-heptose = an L-alpha-D-Hep-(1-&gt;3)-L-alpha-D-Hep-(1-&gt;5)-[alpha-Kdo-(2-&gt;4)]-alpha-Kdo-(2-&gt;6)-lipid A + ADP + H(+)</text>
        <dbReference type="Rhea" id="RHEA:74071"/>
        <dbReference type="ChEBI" id="CHEBI:15378"/>
        <dbReference type="ChEBI" id="CHEBI:61506"/>
        <dbReference type="ChEBI" id="CHEBI:193068"/>
        <dbReference type="ChEBI" id="CHEBI:193069"/>
        <dbReference type="ChEBI" id="CHEBI:456216"/>
        <dbReference type="EC" id="2.4.99.24"/>
    </reaction>
</comment>
<dbReference type="InterPro" id="IPR002201">
    <property type="entry name" value="Glyco_trans_9"/>
</dbReference>
<feature type="transmembrane region" description="Helical" evidence="6">
    <location>
        <begin position="33"/>
        <end position="53"/>
    </location>
</feature>
<reference evidence="7 8" key="1">
    <citation type="submission" date="2019-01" db="EMBL/GenBank/DDBJ databases">
        <title>Draft genome sequence of Dictyobacter sp. Uno17.</title>
        <authorList>
            <person name="Wang C.M."/>
            <person name="Zheng Y."/>
            <person name="Sakai Y."/>
            <person name="Abe K."/>
            <person name="Yokota A."/>
            <person name="Yabe S."/>
        </authorList>
    </citation>
    <scope>NUCLEOTIDE SEQUENCE [LARGE SCALE GENOMIC DNA]</scope>
    <source>
        <strain evidence="7 8">Uno17</strain>
    </source>
</reference>
<evidence type="ECO:0000256" key="4">
    <source>
        <dbReference type="ARBA" id="ARBA00044042"/>
    </source>
</evidence>
<dbReference type="SUPFAM" id="SSF53756">
    <property type="entry name" value="UDP-Glycosyltransferase/glycogen phosphorylase"/>
    <property type="match status" value="1"/>
</dbReference>
<dbReference type="EC" id="2.4.99.24" evidence="4"/>
<dbReference type="InterPro" id="IPR011910">
    <property type="entry name" value="RfaF"/>
</dbReference>
<evidence type="ECO:0000256" key="6">
    <source>
        <dbReference type="SAM" id="Phobius"/>
    </source>
</evidence>
<dbReference type="Proteomes" id="UP000322530">
    <property type="component" value="Unassembled WGS sequence"/>
</dbReference>
<evidence type="ECO:0000256" key="1">
    <source>
        <dbReference type="ARBA" id="ARBA00022676"/>
    </source>
</evidence>
<keyword evidence="6" id="KW-0472">Membrane</keyword>
<dbReference type="Pfam" id="PF01075">
    <property type="entry name" value="Glyco_transf_9"/>
    <property type="match status" value="1"/>
</dbReference>
<dbReference type="PANTHER" id="PTHR30160">
    <property type="entry name" value="TETRAACYLDISACCHARIDE 4'-KINASE-RELATED"/>
    <property type="match status" value="1"/>
</dbReference>
<keyword evidence="1" id="KW-0328">Glycosyltransferase</keyword>
<keyword evidence="2" id="KW-0808">Transferase</keyword>
<evidence type="ECO:0000256" key="5">
    <source>
        <dbReference type="ARBA" id="ARBA00047503"/>
    </source>
</evidence>
<accession>A0A5A5T6R9</accession>
<dbReference type="AlphaFoldDB" id="A0A5A5T6R9"/>
<dbReference type="GO" id="GO:0005829">
    <property type="term" value="C:cytosol"/>
    <property type="evidence" value="ECO:0007669"/>
    <property type="project" value="TreeGrafter"/>
</dbReference>
<dbReference type="OrthoDB" id="9797795at2"/>
<evidence type="ECO:0000313" key="8">
    <source>
        <dbReference type="Proteomes" id="UP000322530"/>
    </source>
</evidence>
<dbReference type="EMBL" id="BIXY01000005">
    <property type="protein sequence ID" value="GCF07092.1"/>
    <property type="molecule type" value="Genomic_DNA"/>
</dbReference>
<evidence type="ECO:0000256" key="2">
    <source>
        <dbReference type="ARBA" id="ARBA00022679"/>
    </source>
</evidence>
<dbReference type="CDD" id="cd03789">
    <property type="entry name" value="GT9_LPS_heptosyltransferase"/>
    <property type="match status" value="1"/>
</dbReference>
<dbReference type="Gene3D" id="3.40.50.2000">
    <property type="entry name" value="Glycogen Phosphorylase B"/>
    <property type="match status" value="2"/>
</dbReference>
<keyword evidence="8" id="KW-1185">Reference proteome</keyword>
<dbReference type="GO" id="GO:0008713">
    <property type="term" value="F:ADP-heptose-lipopolysaccharide heptosyltransferase activity"/>
    <property type="evidence" value="ECO:0007669"/>
    <property type="project" value="UniProtKB-EC"/>
</dbReference>
<dbReference type="InterPro" id="IPR051199">
    <property type="entry name" value="LPS_LOS_Heptosyltrfase"/>
</dbReference>
<dbReference type="PANTHER" id="PTHR30160:SF1">
    <property type="entry name" value="LIPOPOLYSACCHARIDE 1,2-N-ACETYLGLUCOSAMINETRANSFERASE-RELATED"/>
    <property type="match status" value="1"/>
</dbReference>
<evidence type="ECO:0000256" key="3">
    <source>
        <dbReference type="ARBA" id="ARBA00043995"/>
    </source>
</evidence>
<dbReference type="GO" id="GO:0009244">
    <property type="term" value="P:lipopolysaccharide core region biosynthetic process"/>
    <property type="evidence" value="ECO:0007669"/>
    <property type="project" value="TreeGrafter"/>
</dbReference>
<keyword evidence="6" id="KW-1133">Transmembrane helix</keyword>
<organism evidence="7 8">
    <name type="scientific">Dictyobacter arantiisoli</name>
    <dbReference type="NCBI Taxonomy" id="2014874"/>
    <lineage>
        <taxon>Bacteria</taxon>
        <taxon>Bacillati</taxon>
        <taxon>Chloroflexota</taxon>
        <taxon>Ktedonobacteria</taxon>
        <taxon>Ktedonobacterales</taxon>
        <taxon>Dictyobacteraceae</taxon>
        <taxon>Dictyobacter</taxon>
    </lineage>
</organism>
<proteinExistence type="inferred from homology"/>